<accession>A0A6C2UEE1</accession>
<keyword evidence="1" id="KW-0732">Signal</keyword>
<dbReference type="InterPro" id="IPR040698">
    <property type="entry name" value="HZS_alpha_mid"/>
</dbReference>
<feature type="domain" description="Hydrazine synthase alpha subunit middle" evidence="2">
    <location>
        <begin position="438"/>
        <end position="503"/>
    </location>
</feature>
<name>A0A6C2UEE1_9BACT</name>
<dbReference type="Gene3D" id="2.120.10.30">
    <property type="entry name" value="TolB, C-terminal domain"/>
    <property type="match status" value="1"/>
</dbReference>
<evidence type="ECO:0000259" key="2">
    <source>
        <dbReference type="Pfam" id="PF18582"/>
    </source>
</evidence>
<dbReference type="AlphaFoldDB" id="A0A6C2UEE1"/>
<dbReference type="Pfam" id="PF18582">
    <property type="entry name" value="HZS_alpha"/>
    <property type="match status" value="1"/>
</dbReference>
<feature type="signal peptide" evidence="1">
    <location>
        <begin position="1"/>
        <end position="27"/>
    </location>
</feature>
<dbReference type="InterPro" id="IPR036280">
    <property type="entry name" value="Multihaem_cyt_sf"/>
</dbReference>
<proteinExistence type="predicted"/>
<reference evidence="3 4" key="1">
    <citation type="submission" date="2019-04" db="EMBL/GenBank/DDBJ databases">
        <authorList>
            <person name="Van Vliet M D."/>
        </authorList>
    </citation>
    <scope>NUCLEOTIDE SEQUENCE [LARGE SCALE GENOMIC DNA]</scope>
    <source>
        <strain evidence="3 4">F21</strain>
    </source>
</reference>
<feature type="chain" id="PRO_5025593847" description="Hydrazine synthase alpha subunit middle domain-containing protein" evidence="1">
    <location>
        <begin position="28"/>
        <end position="867"/>
    </location>
</feature>
<dbReference type="InterPro" id="IPR011042">
    <property type="entry name" value="6-blade_b-propeller_TolB-like"/>
</dbReference>
<gene>
    <name evidence="3" type="ORF">SCARR_00593</name>
</gene>
<dbReference type="SUPFAM" id="SSF82171">
    <property type="entry name" value="DPP6 N-terminal domain-like"/>
    <property type="match status" value="1"/>
</dbReference>
<sequence length="867" mass="97270">MNMNRLIWCRTLQFSLLIAAPIFSVQAEVPSRTDVVKAVCASGGKKVVFAARKHSTNHHWYANFGYYATDAEKKYYLHGGALCVVDLETGKLTKLIETETGTLRDPKIHYDGEKMIFSWRKGGEDAFHLYEMKLDGSDLKQLTDGIYSDIEPTYLPDGGIAFISSRSRRWVNCFGSQVATLFRCDADGTNMRELSANVEQDNTPWMLPDGRLMFTRWEYVDRSQMKFHHLWTVNPDGTQTQILFGNMHPNNVFIDAKPVPGTHEILLVRSPKHGQTDHTGAIALLDPMNGPDDLQSLRDVSRTIKAVNKKGKTIEKNMGYCDPFPLTSDLFLAANGRNLIALDREGNETVLFSLPDEFDSELVLYEPRPVKAYQRETRMPDRINLAKNTGTLILNSAHVGRNMKGVKKGDIRKLLVLETLPKPINYGGNIWDHIPVTPRGSYTIERILGTVPVEADGSAHFEVPANRPMVFVALDENDVTVKRMHSFLSVAPGEVLSCVGCHEERNKTPDNLNQSLQALTRPATPITPIEGIPEIIDYARDIQPIWDRHCASCHNPDKLAGDLDLSSDYGTVFFNSYINLDEKRLVSHHRNGVGNTPPRSVGDVASPIFEKFDGSHHDAELSPEEVNLVRHWVHVGIPQVGTYGSFGVGMIPCRSDKDLTERQRSSLEKAAEILEANCAACHGKKKLPPIDLVSADGRPRGRIVYSLYNLTQPEKSRILMKALAKEAGGHAGTVKMKGGKTVDHAFFKSTEDPNYQVLLQTIRDAHDYILTNPRWHMEGFKPSVEYVREMKRYGMIPETYDNAKDPIDVFDVDRRYFEASWYYPEGRPAPPYENKTFSESINSAPDVCEGMDVTGGKIKPASKNTCY</sequence>
<dbReference type="SUPFAM" id="SSF48695">
    <property type="entry name" value="Multiheme cytochromes"/>
    <property type="match status" value="1"/>
</dbReference>
<evidence type="ECO:0000313" key="3">
    <source>
        <dbReference type="EMBL" id="VGO18540.1"/>
    </source>
</evidence>
<keyword evidence="4" id="KW-1185">Reference proteome</keyword>
<evidence type="ECO:0000256" key="1">
    <source>
        <dbReference type="SAM" id="SignalP"/>
    </source>
</evidence>
<evidence type="ECO:0000313" key="4">
    <source>
        <dbReference type="Proteomes" id="UP000346198"/>
    </source>
</evidence>
<dbReference type="EMBL" id="CAAHFH010000001">
    <property type="protein sequence ID" value="VGO18540.1"/>
    <property type="molecule type" value="Genomic_DNA"/>
</dbReference>
<organism evidence="3 4">
    <name type="scientific">Pontiella sulfatireligans</name>
    <dbReference type="NCBI Taxonomy" id="2750658"/>
    <lineage>
        <taxon>Bacteria</taxon>
        <taxon>Pseudomonadati</taxon>
        <taxon>Kiritimatiellota</taxon>
        <taxon>Kiritimatiellia</taxon>
        <taxon>Kiritimatiellales</taxon>
        <taxon>Pontiellaceae</taxon>
        <taxon>Pontiella</taxon>
    </lineage>
</organism>
<protein>
    <recommendedName>
        <fullName evidence="2">Hydrazine synthase alpha subunit middle domain-containing protein</fullName>
    </recommendedName>
</protein>
<dbReference type="Proteomes" id="UP000346198">
    <property type="component" value="Unassembled WGS sequence"/>
</dbReference>